<keyword evidence="12" id="KW-0175">Coiled coil</keyword>
<evidence type="ECO:0000256" key="1">
    <source>
        <dbReference type="ARBA" id="ARBA00000085"/>
    </source>
</evidence>
<feature type="coiled-coil region" evidence="12">
    <location>
        <begin position="400"/>
        <end position="427"/>
    </location>
</feature>
<dbReference type="PROSITE" id="PS50109">
    <property type="entry name" value="HIS_KIN"/>
    <property type="match status" value="1"/>
</dbReference>
<comment type="subcellular location">
    <subcellularLocation>
        <location evidence="2">Cell membrane</location>
        <topology evidence="2">Multi-pass membrane protein</topology>
    </subcellularLocation>
</comment>
<evidence type="ECO:0000256" key="4">
    <source>
        <dbReference type="ARBA" id="ARBA00022475"/>
    </source>
</evidence>
<evidence type="ECO:0000256" key="13">
    <source>
        <dbReference type="SAM" id="Phobius"/>
    </source>
</evidence>
<evidence type="ECO:0000313" key="17">
    <source>
        <dbReference type="Proteomes" id="UP000600247"/>
    </source>
</evidence>
<evidence type="ECO:0000259" key="14">
    <source>
        <dbReference type="PROSITE" id="PS50109"/>
    </source>
</evidence>
<dbReference type="InterPro" id="IPR010559">
    <property type="entry name" value="Sig_transdc_His_kin_internal"/>
</dbReference>
<protein>
    <recommendedName>
        <fullName evidence="3">histidine kinase</fullName>
        <ecNumber evidence="3">2.7.13.3</ecNumber>
    </recommendedName>
</protein>
<evidence type="ECO:0000256" key="3">
    <source>
        <dbReference type="ARBA" id="ARBA00012438"/>
    </source>
</evidence>
<dbReference type="InterPro" id="IPR050640">
    <property type="entry name" value="Bact_2-comp_sensor_kinase"/>
</dbReference>
<dbReference type="Proteomes" id="UP000600247">
    <property type="component" value="Unassembled WGS sequence"/>
</dbReference>
<evidence type="ECO:0000256" key="2">
    <source>
        <dbReference type="ARBA" id="ARBA00004651"/>
    </source>
</evidence>
<reference evidence="16 17" key="1">
    <citation type="journal article" date="2014" name="Int. J. Syst. Evol. Microbiol.">
        <title>Complete genome sequence of Corynebacterium casei LMG S-19264T (=DSM 44701T), isolated from a smear-ripened cheese.</title>
        <authorList>
            <consortium name="US DOE Joint Genome Institute (JGI-PGF)"/>
            <person name="Walter F."/>
            <person name="Albersmeier A."/>
            <person name="Kalinowski J."/>
            <person name="Ruckert C."/>
        </authorList>
    </citation>
    <scope>NUCLEOTIDE SEQUENCE [LARGE SCALE GENOMIC DNA]</scope>
    <source>
        <strain evidence="16 17">CGMCC 1.15286</strain>
    </source>
</reference>
<keyword evidence="11 13" id="KW-0472">Membrane</keyword>
<accession>A0A917GQR6</accession>
<dbReference type="CDD" id="cd18774">
    <property type="entry name" value="PDC2_HK_sensor"/>
    <property type="match status" value="1"/>
</dbReference>
<dbReference type="SUPFAM" id="SSF55874">
    <property type="entry name" value="ATPase domain of HSP90 chaperone/DNA topoisomerase II/histidine kinase"/>
    <property type="match status" value="1"/>
</dbReference>
<gene>
    <name evidence="16" type="ORF">GCM10010918_04190</name>
</gene>
<evidence type="ECO:0000256" key="5">
    <source>
        <dbReference type="ARBA" id="ARBA00022553"/>
    </source>
</evidence>
<dbReference type="PANTHER" id="PTHR34220">
    <property type="entry name" value="SENSOR HISTIDINE KINASE YPDA"/>
    <property type="match status" value="1"/>
</dbReference>
<evidence type="ECO:0000256" key="12">
    <source>
        <dbReference type="SAM" id="Coils"/>
    </source>
</evidence>
<dbReference type="Gene3D" id="1.10.8.500">
    <property type="entry name" value="HAMP domain in histidine kinase"/>
    <property type="match status" value="1"/>
</dbReference>
<dbReference type="EMBL" id="BMHY01000001">
    <property type="protein sequence ID" value="GGG54536.1"/>
    <property type="molecule type" value="Genomic_DNA"/>
</dbReference>
<dbReference type="Pfam" id="PF02518">
    <property type="entry name" value="HATPase_c"/>
    <property type="match status" value="1"/>
</dbReference>
<dbReference type="InterPro" id="IPR036890">
    <property type="entry name" value="HATPase_C_sf"/>
</dbReference>
<evidence type="ECO:0000256" key="11">
    <source>
        <dbReference type="ARBA" id="ARBA00023136"/>
    </source>
</evidence>
<dbReference type="PANTHER" id="PTHR34220:SF7">
    <property type="entry name" value="SENSOR HISTIDINE KINASE YPDA"/>
    <property type="match status" value="1"/>
</dbReference>
<evidence type="ECO:0000256" key="7">
    <source>
        <dbReference type="ARBA" id="ARBA00022741"/>
    </source>
</evidence>
<dbReference type="GO" id="GO:0005886">
    <property type="term" value="C:plasma membrane"/>
    <property type="evidence" value="ECO:0007669"/>
    <property type="project" value="UniProtKB-SubCell"/>
</dbReference>
<feature type="transmembrane region" description="Helical" evidence="13">
    <location>
        <begin position="338"/>
        <end position="357"/>
    </location>
</feature>
<organism evidence="16 17">
    <name type="scientific">Paenibacillus radicis</name>
    <name type="common">ex Gao et al. 2016</name>
    <dbReference type="NCBI Taxonomy" id="1737354"/>
    <lineage>
        <taxon>Bacteria</taxon>
        <taxon>Bacillati</taxon>
        <taxon>Bacillota</taxon>
        <taxon>Bacilli</taxon>
        <taxon>Bacillales</taxon>
        <taxon>Paenibacillaceae</taxon>
        <taxon>Paenibacillus</taxon>
    </lineage>
</organism>
<evidence type="ECO:0000256" key="6">
    <source>
        <dbReference type="ARBA" id="ARBA00022679"/>
    </source>
</evidence>
<comment type="catalytic activity">
    <reaction evidence="1">
        <text>ATP + protein L-histidine = ADP + protein N-phospho-L-histidine.</text>
        <dbReference type="EC" id="2.7.13.3"/>
    </reaction>
</comment>
<keyword evidence="5" id="KW-0597">Phosphoprotein</keyword>
<keyword evidence="10" id="KW-0902">Two-component regulatory system</keyword>
<dbReference type="AlphaFoldDB" id="A0A917GQR6"/>
<keyword evidence="4" id="KW-1003">Cell membrane</keyword>
<keyword evidence="7" id="KW-0547">Nucleotide-binding</keyword>
<dbReference type="SMART" id="SM00387">
    <property type="entry name" value="HATPase_c"/>
    <property type="match status" value="1"/>
</dbReference>
<dbReference type="PROSITE" id="PS50885">
    <property type="entry name" value="HAMP"/>
    <property type="match status" value="1"/>
</dbReference>
<keyword evidence="8 16" id="KW-0418">Kinase</keyword>
<proteinExistence type="predicted"/>
<evidence type="ECO:0000256" key="8">
    <source>
        <dbReference type="ARBA" id="ARBA00022777"/>
    </source>
</evidence>
<dbReference type="Gene3D" id="3.30.450.20">
    <property type="entry name" value="PAS domain"/>
    <property type="match status" value="1"/>
</dbReference>
<evidence type="ECO:0000313" key="16">
    <source>
        <dbReference type="EMBL" id="GGG54536.1"/>
    </source>
</evidence>
<dbReference type="EC" id="2.7.13.3" evidence="3"/>
<dbReference type="Gene3D" id="3.30.565.10">
    <property type="entry name" value="Histidine kinase-like ATPase, C-terminal domain"/>
    <property type="match status" value="1"/>
</dbReference>
<dbReference type="Pfam" id="PF06580">
    <property type="entry name" value="His_kinase"/>
    <property type="match status" value="1"/>
</dbReference>
<evidence type="ECO:0000256" key="10">
    <source>
        <dbReference type="ARBA" id="ARBA00023012"/>
    </source>
</evidence>
<feature type="domain" description="Histidine kinase" evidence="14">
    <location>
        <begin position="519"/>
        <end position="631"/>
    </location>
</feature>
<evidence type="ECO:0000256" key="9">
    <source>
        <dbReference type="ARBA" id="ARBA00022840"/>
    </source>
</evidence>
<dbReference type="InterPro" id="IPR003594">
    <property type="entry name" value="HATPase_dom"/>
</dbReference>
<keyword evidence="17" id="KW-1185">Reference proteome</keyword>
<dbReference type="InterPro" id="IPR005467">
    <property type="entry name" value="His_kinase_dom"/>
</dbReference>
<name>A0A917GQR6_9BACL</name>
<dbReference type="RefSeq" id="WP_229691938.1">
    <property type="nucleotide sequence ID" value="NZ_BMHY01000001.1"/>
</dbReference>
<keyword evidence="6" id="KW-0808">Transferase</keyword>
<sequence length="639" mass="72628">MGGPVARGSLHAVFEGFGLSRSIYPYQLAVSAVGAWTMQLLKRGSLRLATSFRNRMIFIFFLIIIVPFLLFAYYSHIKSIEGISNTNTKMTMGYLLQAKKSFELYLYKLNDQVNDLIGNKQLQDLLVKEPENAAAEETFAVSMLALLYQNTPTIDAFRVKIYPIRPAAYPTYLSTIGESIQIEERYWFQRSRATISPTWYLSMPRQGAYEKPLLSYVKRFTGLYDRRPRGIIATDLSDDYLARYFSPSAQLKDQKMLLLNEDGMIYYDSSANEWTGQKFPSPSYIKFVASADQGSQAVTIDGQTYLATFVKLDSQPWAMASLTPLQELTGTIDQINRMLVIFLILYLISCIGVIFYITSRYTQPIAHLVRLMRRLETDNMQHLIPNSSRQDEIGWLYSGVANMVKQIEGLVEEASQAERKKKVLEFQVLSHQINPHFLYNTLESIRWKAENHGRSDISEMVSALGNLLRLSLNQGKEITTLRREIEQVKAYVMIEQARMGQQVRILYSFDEELLDLPFLRLLLQPLVENAIQHSVRDDFQKGKIIISAKREDQDIILSIADNGKGIPAAVVEELQKEHTPGSSVAPGVRRGVGLRNVNERLKIYFGDAYKLMIETAPGAGTTITLMHPVLQDGEELNAR</sequence>
<comment type="caution">
    <text evidence="16">The sequence shown here is derived from an EMBL/GenBank/DDBJ whole genome shotgun (WGS) entry which is preliminary data.</text>
</comment>
<dbReference type="InterPro" id="IPR003660">
    <property type="entry name" value="HAMP_dom"/>
</dbReference>
<keyword evidence="13" id="KW-0812">Transmembrane</keyword>
<keyword evidence="9" id="KW-0067">ATP-binding</keyword>
<evidence type="ECO:0000259" key="15">
    <source>
        <dbReference type="PROSITE" id="PS50885"/>
    </source>
</evidence>
<keyword evidence="13" id="KW-1133">Transmembrane helix</keyword>
<dbReference type="SUPFAM" id="SSF158472">
    <property type="entry name" value="HAMP domain-like"/>
    <property type="match status" value="1"/>
</dbReference>
<dbReference type="GO" id="GO:0005524">
    <property type="term" value="F:ATP binding"/>
    <property type="evidence" value="ECO:0007669"/>
    <property type="project" value="UniProtKB-KW"/>
</dbReference>
<feature type="domain" description="HAMP" evidence="15">
    <location>
        <begin position="359"/>
        <end position="412"/>
    </location>
</feature>
<feature type="transmembrane region" description="Helical" evidence="13">
    <location>
        <begin position="53"/>
        <end position="74"/>
    </location>
</feature>
<dbReference type="GO" id="GO:0000155">
    <property type="term" value="F:phosphorelay sensor kinase activity"/>
    <property type="evidence" value="ECO:0007669"/>
    <property type="project" value="InterPro"/>
</dbReference>